<dbReference type="SUPFAM" id="SSF46785">
    <property type="entry name" value="Winged helix' DNA-binding domain"/>
    <property type="match status" value="1"/>
</dbReference>
<proteinExistence type="predicted"/>
<dbReference type="RefSeq" id="WP_192770014.1">
    <property type="nucleotide sequence ID" value="NZ_JADBEB010000001.1"/>
</dbReference>
<reference evidence="2" key="1">
    <citation type="submission" date="2020-10" db="EMBL/GenBank/DDBJ databases">
        <title>Sequencing the genomes of 1000 actinobacteria strains.</title>
        <authorList>
            <person name="Klenk H.-P."/>
        </authorList>
    </citation>
    <scope>NUCLEOTIDE SEQUENCE</scope>
    <source>
        <strain evidence="2">DSM 46832</strain>
    </source>
</reference>
<sequence length="120" mass="13172">MPPLPRNEDEAEAVAAAVFTALADSTRRRILTELASGGPATATDLSHRLPISRQAITKHLTLLSDAGLVQTQSVGRRILFQLQSRPMAVAQSFLSALSRDWDTHLRALQHHLDQQSKDNP</sequence>
<dbReference type="InterPro" id="IPR011991">
    <property type="entry name" value="ArsR-like_HTH"/>
</dbReference>
<keyword evidence="3" id="KW-1185">Reference proteome</keyword>
<evidence type="ECO:0000313" key="3">
    <source>
        <dbReference type="Proteomes" id="UP000649753"/>
    </source>
</evidence>
<dbReference type="Proteomes" id="UP000649753">
    <property type="component" value="Unassembled WGS sequence"/>
</dbReference>
<keyword evidence="2" id="KW-0238">DNA-binding</keyword>
<comment type="caution">
    <text evidence="2">The sequence shown here is derived from an EMBL/GenBank/DDBJ whole genome shotgun (WGS) entry which is preliminary data.</text>
</comment>
<feature type="domain" description="HTH arsR-type" evidence="1">
    <location>
        <begin position="7"/>
        <end position="104"/>
    </location>
</feature>
<dbReference type="SMART" id="SM00418">
    <property type="entry name" value="HTH_ARSR"/>
    <property type="match status" value="1"/>
</dbReference>
<dbReference type="PANTHER" id="PTHR38600">
    <property type="entry name" value="TRANSCRIPTIONAL REGULATORY PROTEIN"/>
    <property type="match status" value="1"/>
</dbReference>
<dbReference type="AlphaFoldDB" id="A0A927MBS3"/>
<protein>
    <submittedName>
        <fullName evidence="2">DNA-binding transcriptional ArsR family regulator</fullName>
    </submittedName>
</protein>
<gene>
    <name evidence="2" type="ORF">H4W31_006435</name>
</gene>
<dbReference type="PANTHER" id="PTHR38600:SF1">
    <property type="entry name" value="TRANSCRIPTIONAL REGULATORY PROTEIN"/>
    <property type="match status" value="1"/>
</dbReference>
<dbReference type="PROSITE" id="PS50987">
    <property type="entry name" value="HTH_ARSR_2"/>
    <property type="match status" value="1"/>
</dbReference>
<evidence type="ECO:0000259" key="1">
    <source>
        <dbReference type="PROSITE" id="PS50987"/>
    </source>
</evidence>
<dbReference type="NCBIfam" id="NF033788">
    <property type="entry name" value="HTH_metalloreg"/>
    <property type="match status" value="1"/>
</dbReference>
<dbReference type="GO" id="GO:0003677">
    <property type="term" value="F:DNA binding"/>
    <property type="evidence" value="ECO:0007669"/>
    <property type="project" value="UniProtKB-KW"/>
</dbReference>
<dbReference type="InterPro" id="IPR001845">
    <property type="entry name" value="HTH_ArsR_DNA-bd_dom"/>
</dbReference>
<dbReference type="EMBL" id="JADBEB010000001">
    <property type="protein sequence ID" value="MBE1490797.1"/>
    <property type="molecule type" value="Genomic_DNA"/>
</dbReference>
<dbReference type="Gene3D" id="1.10.10.10">
    <property type="entry name" value="Winged helix-like DNA-binding domain superfamily/Winged helix DNA-binding domain"/>
    <property type="match status" value="1"/>
</dbReference>
<dbReference type="PRINTS" id="PR00778">
    <property type="entry name" value="HTHARSR"/>
</dbReference>
<dbReference type="CDD" id="cd00090">
    <property type="entry name" value="HTH_ARSR"/>
    <property type="match status" value="1"/>
</dbReference>
<dbReference type="Pfam" id="PF12840">
    <property type="entry name" value="HTH_20"/>
    <property type="match status" value="1"/>
</dbReference>
<dbReference type="InterPro" id="IPR036390">
    <property type="entry name" value="WH_DNA-bd_sf"/>
</dbReference>
<name>A0A927MBS3_9ACTN</name>
<evidence type="ECO:0000313" key="2">
    <source>
        <dbReference type="EMBL" id="MBE1490797.1"/>
    </source>
</evidence>
<dbReference type="GO" id="GO:0003700">
    <property type="term" value="F:DNA-binding transcription factor activity"/>
    <property type="evidence" value="ECO:0007669"/>
    <property type="project" value="InterPro"/>
</dbReference>
<dbReference type="InterPro" id="IPR036388">
    <property type="entry name" value="WH-like_DNA-bd_sf"/>
</dbReference>
<organism evidence="2 3">
    <name type="scientific">Plantactinospora soyae</name>
    <dbReference type="NCBI Taxonomy" id="1544732"/>
    <lineage>
        <taxon>Bacteria</taxon>
        <taxon>Bacillati</taxon>
        <taxon>Actinomycetota</taxon>
        <taxon>Actinomycetes</taxon>
        <taxon>Micromonosporales</taxon>
        <taxon>Micromonosporaceae</taxon>
        <taxon>Plantactinospora</taxon>
    </lineage>
</organism>
<accession>A0A927MBS3</accession>